<gene>
    <name evidence="4" type="ORF">UFOPK2166_01005</name>
</gene>
<dbReference type="AlphaFoldDB" id="A0A6J6KXC2"/>
<accession>A0A6J6KXC2</accession>
<dbReference type="PANTHER" id="PTHR46401:SF2">
    <property type="entry name" value="GLYCOSYLTRANSFERASE WBBK-RELATED"/>
    <property type="match status" value="1"/>
</dbReference>
<dbReference type="EMBL" id="CAEZWB010000144">
    <property type="protein sequence ID" value="CAB4654261.1"/>
    <property type="molecule type" value="Genomic_DNA"/>
</dbReference>
<sequence>MSKPSVAINMLWCVPGQVGGSEEYFVRQLLGLHEINAPFDVTVFAPRGFSVAHPDVAKSVRIVEVGNSCTNRELRVSLENTWLASKTRKFDLVHHGGGTLPSRGNASTLLTIHDVQYLSYPQYFNAMKLRYLRNRVPSSVRRATCVATPTNYVRQSLDAAFGNVQTRSFVVRHGMEPNIGVSATDEAELRSRFHLGDARVLMFPAMTHPHKNHEFVLRLLAGPWRDDNLKLVMAGGHGLADTHVNQMIIELGLENRAIRIGRVDANDRDGLIRLAEALVFPSMYEGFGAPVVEAMALGTPVIASDCASLPEVVSDAGLVLPLEESAWADALNEVGRRRAELIARGQMRSAQFTSAKSAEDLCVAYDAALTLSRAGR</sequence>
<dbReference type="GO" id="GO:0009103">
    <property type="term" value="P:lipopolysaccharide biosynthetic process"/>
    <property type="evidence" value="ECO:0007669"/>
    <property type="project" value="TreeGrafter"/>
</dbReference>
<protein>
    <submittedName>
        <fullName evidence="4">Unannotated protein</fullName>
    </submittedName>
</protein>
<dbReference type="PANTHER" id="PTHR46401">
    <property type="entry name" value="GLYCOSYLTRANSFERASE WBBK-RELATED"/>
    <property type="match status" value="1"/>
</dbReference>
<feature type="domain" description="Glycosyl transferase family 1" evidence="2">
    <location>
        <begin position="196"/>
        <end position="334"/>
    </location>
</feature>
<dbReference type="Gene3D" id="3.40.50.2000">
    <property type="entry name" value="Glycogen Phosphorylase B"/>
    <property type="match status" value="2"/>
</dbReference>
<evidence type="ECO:0000259" key="3">
    <source>
        <dbReference type="Pfam" id="PF13439"/>
    </source>
</evidence>
<name>A0A6J6KXC2_9ZZZZ</name>
<evidence type="ECO:0000256" key="1">
    <source>
        <dbReference type="ARBA" id="ARBA00022679"/>
    </source>
</evidence>
<dbReference type="InterPro" id="IPR028098">
    <property type="entry name" value="Glyco_trans_4-like_N"/>
</dbReference>
<evidence type="ECO:0000259" key="2">
    <source>
        <dbReference type="Pfam" id="PF00534"/>
    </source>
</evidence>
<dbReference type="Pfam" id="PF13439">
    <property type="entry name" value="Glyco_transf_4"/>
    <property type="match status" value="1"/>
</dbReference>
<organism evidence="4">
    <name type="scientific">freshwater metagenome</name>
    <dbReference type="NCBI Taxonomy" id="449393"/>
    <lineage>
        <taxon>unclassified sequences</taxon>
        <taxon>metagenomes</taxon>
        <taxon>ecological metagenomes</taxon>
    </lineage>
</organism>
<proteinExistence type="predicted"/>
<keyword evidence="1" id="KW-0808">Transferase</keyword>
<evidence type="ECO:0000313" key="4">
    <source>
        <dbReference type="EMBL" id="CAB4654261.1"/>
    </source>
</evidence>
<dbReference type="Pfam" id="PF00534">
    <property type="entry name" value="Glycos_transf_1"/>
    <property type="match status" value="1"/>
</dbReference>
<dbReference type="CDD" id="cd03809">
    <property type="entry name" value="GT4_MtfB-like"/>
    <property type="match status" value="1"/>
</dbReference>
<feature type="domain" description="Glycosyltransferase subfamily 4-like N-terminal" evidence="3">
    <location>
        <begin position="18"/>
        <end position="176"/>
    </location>
</feature>
<dbReference type="InterPro" id="IPR001296">
    <property type="entry name" value="Glyco_trans_1"/>
</dbReference>
<dbReference type="SUPFAM" id="SSF53756">
    <property type="entry name" value="UDP-Glycosyltransferase/glycogen phosphorylase"/>
    <property type="match status" value="1"/>
</dbReference>
<reference evidence="4" key="1">
    <citation type="submission" date="2020-05" db="EMBL/GenBank/DDBJ databases">
        <authorList>
            <person name="Chiriac C."/>
            <person name="Salcher M."/>
            <person name="Ghai R."/>
            <person name="Kavagutti S V."/>
        </authorList>
    </citation>
    <scope>NUCLEOTIDE SEQUENCE</scope>
</reference>
<dbReference type="GO" id="GO:0016757">
    <property type="term" value="F:glycosyltransferase activity"/>
    <property type="evidence" value="ECO:0007669"/>
    <property type="project" value="InterPro"/>
</dbReference>